<feature type="compositionally biased region" description="Pro residues" evidence="5">
    <location>
        <begin position="627"/>
        <end position="637"/>
    </location>
</feature>
<dbReference type="Proteomes" id="UP000236630">
    <property type="component" value="Unassembled WGS sequence"/>
</dbReference>
<sequence length="637" mass="68514">MSHEPQIPLVMGFSFCLVEPILSTWSGRLPQLPNLKKPLNLNTTKRRSFNNFYVEMEICSLQSQTLSSIPSPLSRNGLIVKSFGSCQILKFPSSKKFSHPRKLKLPDFKAQASGTINICSEAVGATPTKADSKDDNLAFVAGATGKVGSRTVRELLKLGFRVRAGVRSVQRAENLVQSVKQMKLDGELANKGIQPVEMLELVECDLEKRVQIEPALGNASVVICCIGASEKEVFDITGPYRIDFQATKNLVDAATIAKVNHFIMVSSLGTNKFGFPAAILNLFWGVLIWKRKAEEALIASGLPYTIVRPGGMERPTDAYKETHNITLSQEDTLFGGQVSNLQVAELLTCMAKNLSLSYCKVVEVIAETTAPLTPMEELLAKIPSQRAEPKESIAPEKSDPAASKSMISEESSAPITEEPVQTKAKVTDPLSPYTSYEDLKPSSSPSPTPSTTPGASKTSDIDAKPVASKSTPLSEPSSTTTKKEAPNYEDLKPPASPTPTAPSGKKDSTIVDGMPMSGISDAQTSTSGVKTGITETVSAPEELSKARPLSPYFAYEDLKPPSSPSPTPSGPKEVLSSSSTTGEVASQLTGGNDVAKTPDTSLVEKNPIVNSIHYHSPYHMYEDLKPPTSPIPSPKKY</sequence>
<dbReference type="InterPro" id="IPR044719">
    <property type="entry name" value="TIC62"/>
</dbReference>
<dbReference type="InterPro" id="IPR016040">
    <property type="entry name" value="NAD(P)-bd_dom"/>
</dbReference>
<dbReference type="GO" id="GO:0009507">
    <property type="term" value="C:chloroplast"/>
    <property type="evidence" value="ECO:0007669"/>
    <property type="project" value="UniProtKB-SubCell"/>
</dbReference>
<feature type="compositionally biased region" description="Polar residues" evidence="5">
    <location>
        <begin position="405"/>
        <end position="414"/>
    </location>
</feature>
<protein>
    <recommendedName>
        <fullName evidence="6">NAD(P)-binding domain-containing protein</fullName>
    </recommendedName>
</protein>
<evidence type="ECO:0000256" key="5">
    <source>
        <dbReference type="SAM" id="MobiDB-lite"/>
    </source>
</evidence>
<evidence type="ECO:0000259" key="6">
    <source>
        <dbReference type="Pfam" id="PF13460"/>
    </source>
</evidence>
<feature type="compositionally biased region" description="Polar residues" evidence="5">
    <location>
        <begin position="575"/>
        <end position="590"/>
    </location>
</feature>
<organism evidence="7 8">
    <name type="scientific">Citrus unshiu</name>
    <name type="common">Satsuma mandarin</name>
    <name type="synonym">Citrus nobilis var. unshiu</name>
    <dbReference type="NCBI Taxonomy" id="55188"/>
    <lineage>
        <taxon>Eukaryota</taxon>
        <taxon>Viridiplantae</taxon>
        <taxon>Streptophyta</taxon>
        <taxon>Embryophyta</taxon>
        <taxon>Tracheophyta</taxon>
        <taxon>Spermatophyta</taxon>
        <taxon>Magnoliopsida</taxon>
        <taxon>eudicotyledons</taxon>
        <taxon>Gunneridae</taxon>
        <taxon>Pentapetalae</taxon>
        <taxon>rosids</taxon>
        <taxon>malvids</taxon>
        <taxon>Sapindales</taxon>
        <taxon>Rutaceae</taxon>
        <taxon>Aurantioideae</taxon>
        <taxon>Citrus</taxon>
    </lineage>
</organism>
<name>A0A2H5PHP2_CITUN</name>
<keyword evidence="4" id="KW-0809">Transit peptide</keyword>
<dbReference type="STRING" id="55188.A0A2H5PHP2"/>
<dbReference type="EMBL" id="BDQV01000075">
    <property type="protein sequence ID" value="GAY51882.1"/>
    <property type="molecule type" value="Genomic_DNA"/>
</dbReference>
<dbReference type="FunFam" id="3.40.50.720:FF:000499">
    <property type="entry name" value="Protein TIC 62, chloroplastic"/>
    <property type="match status" value="1"/>
</dbReference>
<feature type="compositionally biased region" description="Basic and acidic residues" evidence="5">
    <location>
        <begin position="481"/>
        <end position="492"/>
    </location>
</feature>
<feature type="compositionally biased region" description="Polar residues" evidence="5">
    <location>
        <begin position="520"/>
        <end position="537"/>
    </location>
</feature>
<dbReference type="AlphaFoldDB" id="A0A2H5PHP2"/>
<comment type="subcellular location">
    <subcellularLocation>
        <location evidence="1">Plastid</location>
        <location evidence="1">Chloroplast</location>
    </subcellularLocation>
</comment>
<dbReference type="Pfam" id="PF13460">
    <property type="entry name" value="NAD_binding_10"/>
    <property type="match status" value="1"/>
</dbReference>
<dbReference type="PANTHER" id="PTHR47285:SF1">
    <property type="entry name" value="PROTEIN TIC 62, CHLOROPLASTIC"/>
    <property type="match status" value="1"/>
</dbReference>
<proteinExistence type="predicted"/>
<dbReference type="SUPFAM" id="SSF51735">
    <property type="entry name" value="NAD(P)-binding Rossmann-fold domains"/>
    <property type="match status" value="1"/>
</dbReference>
<evidence type="ECO:0000256" key="3">
    <source>
        <dbReference type="ARBA" id="ARBA00022640"/>
    </source>
</evidence>
<keyword evidence="2" id="KW-0150">Chloroplast</keyword>
<dbReference type="EMBL" id="BDQV01000075">
    <property type="protein sequence ID" value="GAY51881.1"/>
    <property type="molecule type" value="Genomic_DNA"/>
</dbReference>
<gene>
    <name evidence="7" type="ORF">CUMW_137710</name>
</gene>
<comment type="caution">
    <text evidence="7">The sequence shown here is derived from an EMBL/GenBank/DDBJ whole genome shotgun (WGS) entry which is preliminary data.</text>
</comment>
<keyword evidence="8" id="KW-1185">Reference proteome</keyword>
<dbReference type="CDD" id="cd05243">
    <property type="entry name" value="SDR_a5"/>
    <property type="match status" value="1"/>
</dbReference>
<accession>A0A2H5PHP2</accession>
<keyword evidence="3" id="KW-0934">Plastid</keyword>
<evidence type="ECO:0000313" key="8">
    <source>
        <dbReference type="Proteomes" id="UP000236630"/>
    </source>
</evidence>
<dbReference type="PANTHER" id="PTHR47285">
    <property type="entry name" value="PROTEIN TIC 62, CHLOROPLASTIC"/>
    <property type="match status" value="1"/>
</dbReference>
<dbReference type="Gene3D" id="3.40.50.720">
    <property type="entry name" value="NAD(P)-binding Rossmann-like Domain"/>
    <property type="match status" value="1"/>
</dbReference>
<evidence type="ECO:0000256" key="2">
    <source>
        <dbReference type="ARBA" id="ARBA00022528"/>
    </source>
</evidence>
<evidence type="ECO:0000256" key="4">
    <source>
        <dbReference type="ARBA" id="ARBA00022946"/>
    </source>
</evidence>
<feature type="compositionally biased region" description="Basic and acidic residues" evidence="5">
    <location>
        <begin position="387"/>
        <end position="399"/>
    </location>
</feature>
<feature type="region of interest" description="Disordered" evidence="5">
    <location>
        <begin position="383"/>
        <end position="637"/>
    </location>
</feature>
<evidence type="ECO:0000313" key="7">
    <source>
        <dbReference type="EMBL" id="GAY51881.1"/>
    </source>
</evidence>
<dbReference type="InterPro" id="IPR036291">
    <property type="entry name" value="NAD(P)-bd_dom_sf"/>
</dbReference>
<feature type="compositionally biased region" description="Low complexity" evidence="5">
    <location>
        <begin position="468"/>
        <end position="480"/>
    </location>
</feature>
<evidence type="ECO:0000256" key="1">
    <source>
        <dbReference type="ARBA" id="ARBA00004229"/>
    </source>
</evidence>
<reference evidence="7 8" key="1">
    <citation type="journal article" date="2017" name="Front. Genet.">
        <title>Draft sequencing of the heterozygous diploid genome of Satsuma (Citrus unshiu Marc.) using a hybrid assembly approach.</title>
        <authorList>
            <person name="Shimizu T."/>
            <person name="Tanizawa Y."/>
            <person name="Mochizuki T."/>
            <person name="Nagasaki H."/>
            <person name="Yoshioka T."/>
            <person name="Toyoda A."/>
            <person name="Fujiyama A."/>
            <person name="Kaminuma E."/>
            <person name="Nakamura Y."/>
        </authorList>
    </citation>
    <scope>NUCLEOTIDE SEQUENCE [LARGE SCALE GENOMIC DNA]</scope>
    <source>
        <strain evidence="8">cv. Miyagawa wase</strain>
    </source>
</reference>
<feature type="domain" description="NAD(P)-binding" evidence="6">
    <location>
        <begin position="142"/>
        <end position="349"/>
    </location>
</feature>